<reference evidence="1 2" key="1">
    <citation type="submission" date="2018-11" db="EMBL/GenBank/DDBJ databases">
        <authorList>
            <person name="Li F."/>
        </authorList>
    </citation>
    <scope>NUCLEOTIDE SEQUENCE [LARGE SCALE GENOMIC DNA]</scope>
    <source>
        <strain evidence="1 2">KIS18-7</strain>
    </source>
</reference>
<evidence type="ECO:0000313" key="1">
    <source>
        <dbReference type="EMBL" id="RNL80143.1"/>
    </source>
</evidence>
<evidence type="ECO:0000313" key="2">
    <source>
        <dbReference type="Proteomes" id="UP000277094"/>
    </source>
</evidence>
<dbReference type="AlphaFoldDB" id="A0A3N0DXG3"/>
<protein>
    <submittedName>
        <fullName evidence="1">Uncharacterized protein</fullName>
    </submittedName>
</protein>
<dbReference type="RefSeq" id="WP_123234645.1">
    <property type="nucleotide sequence ID" value="NZ_RJSG01000002.1"/>
</dbReference>
<dbReference type="EMBL" id="RJSG01000002">
    <property type="protein sequence ID" value="RNL80143.1"/>
    <property type="molecule type" value="Genomic_DNA"/>
</dbReference>
<name>A0A3N0DXG3_9ACTN</name>
<sequence>MSALPSPELLTSVRSAVYARLAQHEGAEGAYDRELLVTLCNEAITFSWTLSKRLPDGHVGQRARSAAALMLLMAYPEMRAGLRHQLAVACEIIAMGVPFD</sequence>
<accession>A0A3N0DXG3</accession>
<proteinExistence type="predicted"/>
<organism evidence="1 2">
    <name type="scientific">Nocardioides marmorisolisilvae</name>
    <dbReference type="NCBI Taxonomy" id="1542737"/>
    <lineage>
        <taxon>Bacteria</taxon>
        <taxon>Bacillati</taxon>
        <taxon>Actinomycetota</taxon>
        <taxon>Actinomycetes</taxon>
        <taxon>Propionibacteriales</taxon>
        <taxon>Nocardioidaceae</taxon>
        <taxon>Nocardioides</taxon>
    </lineage>
</organism>
<gene>
    <name evidence="1" type="ORF">EFL95_14650</name>
</gene>
<dbReference type="Proteomes" id="UP000277094">
    <property type="component" value="Unassembled WGS sequence"/>
</dbReference>
<keyword evidence="2" id="KW-1185">Reference proteome</keyword>
<comment type="caution">
    <text evidence="1">The sequence shown here is derived from an EMBL/GenBank/DDBJ whole genome shotgun (WGS) entry which is preliminary data.</text>
</comment>
<dbReference type="OrthoDB" id="159886at2"/>